<gene>
    <name evidence="1" type="ORF">COY32_02985</name>
</gene>
<protein>
    <submittedName>
        <fullName evidence="1">Uncharacterized protein</fullName>
    </submittedName>
</protein>
<dbReference type="AlphaFoldDB" id="A0A2M7TJD1"/>
<proteinExistence type="predicted"/>
<comment type="caution">
    <text evidence="1">The sequence shown here is derived from an EMBL/GenBank/DDBJ whole genome shotgun (WGS) entry which is preliminary data.</text>
</comment>
<evidence type="ECO:0000313" key="1">
    <source>
        <dbReference type="EMBL" id="PIZ46660.1"/>
    </source>
</evidence>
<organism evidence="1 2">
    <name type="scientific">candidate division WWE3 bacterium CG_4_10_14_0_2_um_filter_41_14</name>
    <dbReference type="NCBI Taxonomy" id="1975072"/>
    <lineage>
        <taxon>Bacteria</taxon>
        <taxon>Katanobacteria</taxon>
    </lineage>
</organism>
<dbReference type="Proteomes" id="UP000228920">
    <property type="component" value="Unassembled WGS sequence"/>
</dbReference>
<reference evidence="2" key="1">
    <citation type="submission" date="2017-09" db="EMBL/GenBank/DDBJ databases">
        <title>Depth-based differentiation of microbial function through sediment-hosted aquifers and enrichment of novel symbionts in the deep terrestrial subsurface.</title>
        <authorList>
            <person name="Probst A.J."/>
            <person name="Ladd B."/>
            <person name="Jarett J.K."/>
            <person name="Geller-Mcgrath D.E."/>
            <person name="Sieber C.M.K."/>
            <person name="Emerson J.B."/>
            <person name="Anantharaman K."/>
            <person name="Thomas B.C."/>
            <person name="Malmstrom R."/>
            <person name="Stieglmeier M."/>
            <person name="Klingl A."/>
            <person name="Woyke T."/>
            <person name="Ryan C.M."/>
            <person name="Banfield J.F."/>
        </authorList>
    </citation>
    <scope>NUCLEOTIDE SEQUENCE [LARGE SCALE GENOMIC DNA]</scope>
</reference>
<evidence type="ECO:0000313" key="2">
    <source>
        <dbReference type="Proteomes" id="UP000228920"/>
    </source>
</evidence>
<sequence>MRKIIIVVGIVALVVAGYFLFPGVNDVVTNAPTPTPDPYVGWNTYTNEEYGFSFRYPEDWFIRDIIDDSRGFELGVSYNPDNSECHIICGDVVVIHVNGSNHKNSPLFSYANGASEFFDLLSSQELGKSLIVPASEEYAFPEITVEKITDFENYSKITVLHRSSEQSRIGDIDKEKQYLFLDGQLYVMTNLIGAHNDKFDIGESIVNTFELKK</sequence>
<name>A0A2M7TJD1_UNCKA</name>
<dbReference type="EMBL" id="PFNL01000087">
    <property type="protein sequence ID" value="PIZ46660.1"/>
    <property type="molecule type" value="Genomic_DNA"/>
</dbReference>
<accession>A0A2M7TJD1</accession>